<name>A0A6J2XJF5_SITOR</name>
<dbReference type="GO" id="GO:0007018">
    <property type="term" value="P:microtubule-based movement"/>
    <property type="evidence" value="ECO:0007669"/>
    <property type="project" value="InterPro"/>
</dbReference>
<keyword evidence="3" id="KW-1185">Reference proteome</keyword>
<dbReference type="Pfam" id="PF08393">
    <property type="entry name" value="DHC_N2"/>
    <property type="match status" value="1"/>
</dbReference>
<dbReference type="FunFam" id="1.20.140.100:FF:000001">
    <property type="entry name" value="dynein heavy chain 17, axonemal"/>
    <property type="match status" value="1"/>
</dbReference>
<dbReference type="InParanoid" id="A0A6J2XJF5"/>
<evidence type="ECO:0000313" key="4">
    <source>
        <dbReference type="RefSeq" id="XP_030750794.1"/>
    </source>
</evidence>
<dbReference type="PANTHER" id="PTHR22878">
    <property type="entry name" value="DYNEIN HEAVY CHAIN 6, AXONEMAL-LIKE-RELATED"/>
    <property type="match status" value="1"/>
</dbReference>
<dbReference type="AlphaFoldDB" id="A0A6J2XJF5"/>
<evidence type="ECO:0000259" key="2">
    <source>
        <dbReference type="Pfam" id="PF08393"/>
    </source>
</evidence>
<dbReference type="GO" id="GO:0030286">
    <property type="term" value="C:dynein complex"/>
    <property type="evidence" value="ECO:0007669"/>
    <property type="project" value="InterPro"/>
</dbReference>
<dbReference type="RefSeq" id="XP_030750794.1">
    <property type="nucleotide sequence ID" value="XM_030894934.1"/>
</dbReference>
<dbReference type="PANTHER" id="PTHR22878:SF68">
    <property type="entry name" value="DYNEIN HEAVY CHAIN 6, AXONEMAL-LIKE"/>
    <property type="match status" value="1"/>
</dbReference>
<dbReference type="OrthoDB" id="447173at2759"/>
<accession>A0A6J2XJF5</accession>
<proteinExistence type="inferred from homology"/>
<evidence type="ECO:0000313" key="3">
    <source>
        <dbReference type="Proteomes" id="UP000504635"/>
    </source>
</evidence>
<protein>
    <submittedName>
        <fullName evidence="4">Dynein heavy chain 6, axonemal-like</fullName>
    </submittedName>
</protein>
<dbReference type="InterPro" id="IPR042222">
    <property type="entry name" value="Dynein_2_N"/>
</dbReference>
<dbReference type="GO" id="GO:0051959">
    <property type="term" value="F:dynein light intermediate chain binding"/>
    <property type="evidence" value="ECO:0007669"/>
    <property type="project" value="InterPro"/>
</dbReference>
<organism evidence="3 4">
    <name type="scientific">Sitophilus oryzae</name>
    <name type="common">Rice weevil</name>
    <name type="synonym">Curculio oryzae</name>
    <dbReference type="NCBI Taxonomy" id="7048"/>
    <lineage>
        <taxon>Eukaryota</taxon>
        <taxon>Metazoa</taxon>
        <taxon>Ecdysozoa</taxon>
        <taxon>Arthropoda</taxon>
        <taxon>Hexapoda</taxon>
        <taxon>Insecta</taxon>
        <taxon>Pterygota</taxon>
        <taxon>Neoptera</taxon>
        <taxon>Endopterygota</taxon>
        <taxon>Coleoptera</taxon>
        <taxon>Polyphaga</taxon>
        <taxon>Cucujiformia</taxon>
        <taxon>Curculionidae</taxon>
        <taxon>Dryophthorinae</taxon>
        <taxon>Sitophilus</taxon>
    </lineage>
</organism>
<gene>
    <name evidence="4" type="primary">LOC115878420</name>
</gene>
<dbReference type="InterPro" id="IPR026983">
    <property type="entry name" value="DHC"/>
</dbReference>
<dbReference type="GO" id="GO:0045505">
    <property type="term" value="F:dynein intermediate chain binding"/>
    <property type="evidence" value="ECO:0007669"/>
    <property type="project" value="InterPro"/>
</dbReference>
<sequence length="192" mass="21818">MAEILRATGVDEGDLRIVTELYWHQTAQVEESWKTLEFCVIPHKDAKDVYILGSLEDIQTALDESNINITTIASSRHVGPIKSRVEEWQRNLDLFFRTLDEWMNCQQSWIYLEVIFSAPDIQRQLPNEAKLFVIVDKSWKDVMRRTAKSLNTTPTCSLPSNPSKMNGTRSGIASTVAVLHPGSEAELLDVQQ</sequence>
<comment type="similarity">
    <text evidence="1">Belongs to the dynein heavy chain family.</text>
</comment>
<dbReference type="Gene3D" id="1.20.140.100">
    <property type="entry name" value="Dynein heavy chain, N-terminal domain 2"/>
    <property type="match status" value="1"/>
</dbReference>
<feature type="domain" description="Dynein heavy chain linker" evidence="2">
    <location>
        <begin position="26"/>
        <end position="157"/>
    </location>
</feature>
<dbReference type="Proteomes" id="UP000504635">
    <property type="component" value="Unplaced"/>
</dbReference>
<dbReference type="KEGG" id="soy:115878420"/>
<evidence type="ECO:0000256" key="1">
    <source>
        <dbReference type="ARBA" id="ARBA00008887"/>
    </source>
</evidence>
<dbReference type="InterPro" id="IPR013602">
    <property type="entry name" value="Dynein_heavy_linker"/>
</dbReference>
<dbReference type="GeneID" id="115878420"/>
<reference evidence="4" key="1">
    <citation type="submission" date="2025-08" db="UniProtKB">
        <authorList>
            <consortium name="RefSeq"/>
        </authorList>
    </citation>
    <scope>IDENTIFICATION</scope>
    <source>
        <tissue evidence="4">Gonads</tissue>
    </source>
</reference>